<evidence type="ECO:0000256" key="1">
    <source>
        <dbReference type="SAM" id="Coils"/>
    </source>
</evidence>
<comment type="caution">
    <text evidence="4">The sequence shown here is derived from an EMBL/GenBank/DDBJ whole genome shotgun (WGS) entry which is preliminary data.</text>
</comment>
<protein>
    <recommendedName>
        <fullName evidence="3">Tape measure protein N-terminal domain-containing protein</fullName>
    </recommendedName>
</protein>
<dbReference type="Pfam" id="PF20155">
    <property type="entry name" value="TMP_3"/>
    <property type="match status" value="1"/>
</dbReference>
<sequence length="683" mass="70180">MATDLERLVVSLEANIKKYERELARSRGVADRALRDVENSISSSAGKIEGAMARVGQSIRLGIAGAIAGISLGGLNNLIDTFTKVQNSLKVTGLQGENLSATFNQIYAIAQKQGAPLETLSGLYSRAAQTQKELNASSADLITFTNSVATALRAGGVGAVQADQALTQLGQALGSGKVQWEDLESVVDSAPTILQAAAAGIKEAGGSVGQLIQLVKDGKVSSEALFRAINAGLPAVQALANRTDETSSQGMARLNNAAVKLAGTLAEATGASQLAANALGSVATAVESLTDKIPGAIKALSEYFQQLSKAPYFQSLVQSIAATEGGDTPSEAVVPGLKRSSRPAAAGTGPRRVEGLDLLRDAMKARGEILDAAAKKDKKAADAADSRVSRVFDADAKALAPKQISLADYKVPGDKDKKGGGGAKSKENDLQRETAAITKRTGALQSELTTIGQSAGVVAEAEAKFRLLEAAKKANIAVTPALMDDINKTAAAFGVATQAVEDAERAHRRAAEAQRYFGDAATDALTDLAIEGRSATEVFENLTKSILKAATQAALMGTGPLAGLFGSPANSNGSGGGILGSLLSGLNPTGRAGGGPVKAGTPYTVGESGRETFLPTSPGRIIPNRKMGGGNVQVIDQRSMTAPPIETRRGPGGNPQIVVRDAYNSMQGEARRRGQRGPGYGVG</sequence>
<feature type="coiled-coil region" evidence="1">
    <location>
        <begin position="2"/>
        <end position="36"/>
    </location>
</feature>
<name>A0ABQ4UL01_9HYPH</name>
<gene>
    <name evidence="4" type="ORF">LNAOJCKE_5179</name>
</gene>
<evidence type="ECO:0000256" key="2">
    <source>
        <dbReference type="SAM" id="MobiDB-lite"/>
    </source>
</evidence>
<feature type="region of interest" description="Disordered" evidence="2">
    <location>
        <begin position="601"/>
        <end position="630"/>
    </location>
</feature>
<evidence type="ECO:0000259" key="3">
    <source>
        <dbReference type="Pfam" id="PF20155"/>
    </source>
</evidence>
<keyword evidence="5" id="KW-1185">Reference proteome</keyword>
<evidence type="ECO:0000313" key="4">
    <source>
        <dbReference type="EMBL" id="GJE67944.1"/>
    </source>
</evidence>
<reference evidence="4" key="1">
    <citation type="journal article" date="2021" name="Front. Microbiol.">
        <title>Comprehensive Comparative Genomics and Phenotyping of Methylobacterium Species.</title>
        <authorList>
            <person name="Alessa O."/>
            <person name="Ogura Y."/>
            <person name="Fujitani Y."/>
            <person name="Takami H."/>
            <person name="Hayashi T."/>
            <person name="Sahin N."/>
            <person name="Tani A."/>
        </authorList>
    </citation>
    <scope>NUCLEOTIDE SEQUENCE</scope>
    <source>
        <strain evidence="4">NBRC 15686</strain>
    </source>
</reference>
<dbReference type="Proteomes" id="UP001055039">
    <property type="component" value="Unassembled WGS sequence"/>
</dbReference>
<accession>A0ABQ4UL01</accession>
<feature type="region of interest" description="Disordered" evidence="2">
    <location>
        <begin position="410"/>
        <end position="431"/>
    </location>
</feature>
<feature type="compositionally biased region" description="Basic and acidic residues" evidence="2">
    <location>
        <begin position="411"/>
        <end position="431"/>
    </location>
</feature>
<proteinExistence type="predicted"/>
<keyword evidence="1" id="KW-0175">Coiled coil</keyword>
<dbReference type="NCBIfam" id="TIGR02675">
    <property type="entry name" value="tape_meas_nterm"/>
    <property type="match status" value="1"/>
</dbReference>
<reference evidence="4" key="2">
    <citation type="submission" date="2021-08" db="EMBL/GenBank/DDBJ databases">
        <authorList>
            <person name="Tani A."/>
            <person name="Ola A."/>
            <person name="Ogura Y."/>
            <person name="Katsura K."/>
            <person name="Hayashi T."/>
        </authorList>
    </citation>
    <scope>NUCLEOTIDE SEQUENCE</scope>
    <source>
        <strain evidence="4">NBRC 15686</strain>
    </source>
</reference>
<dbReference type="RefSeq" id="WP_284209771.1">
    <property type="nucleotide sequence ID" value="NZ_BSUX01000001.1"/>
</dbReference>
<dbReference type="EMBL" id="BPRC01000038">
    <property type="protein sequence ID" value="GJE67944.1"/>
    <property type="molecule type" value="Genomic_DNA"/>
</dbReference>
<dbReference type="InterPro" id="IPR013491">
    <property type="entry name" value="Tape_meas_N"/>
</dbReference>
<evidence type="ECO:0000313" key="5">
    <source>
        <dbReference type="Proteomes" id="UP001055039"/>
    </source>
</evidence>
<feature type="domain" description="Tape measure protein N-terminal" evidence="3">
    <location>
        <begin position="77"/>
        <end position="266"/>
    </location>
</feature>
<organism evidence="4 5">
    <name type="scientific">Methylorubrum aminovorans</name>
    <dbReference type="NCBI Taxonomy" id="269069"/>
    <lineage>
        <taxon>Bacteria</taxon>
        <taxon>Pseudomonadati</taxon>
        <taxon>Pseudomonadota</taxon>
        <taxon>Alphaproteobacteria</taxon>
        <taxon>Hyphomicrobiales</taxon>
        <taxon>Methylobacteriaceae</taxon>
        <taxon>Methylorubrum</taxon>
    </lineage>
</organism>